<keyword evidence="2" id="KW-1185">Reference proteome</keyword>
<dbReference type="EMBL" id="JASBWR010000007">
    <property type="protein sequence ID" value="KAJ9111630.1"/>
    <property type="molecule type" value="Genomic_DNA"/>
</dbReference>
<organism evidence="1 2">
    <name type="scientific">Naganishia cerealis</name>
    <dbReference type="NCBI Taxonomy" id="610337"/>
    <lineage>
        <taxon>Eukaryota</taxon>
        <taxon>Fungi</taxon>
        <taxon>Dikarya</taxon>
        <taxon>Basidiomycota</taxon>
        <taxon>Agaricomycotina</taxon>
        <taxon>Tremellomycetes</taxon>
        <taxon>Filobasidiales</taxon>
        <taxon>Filobasidiaceae</taxon>
        <taxon>Naganishia</taxon>
    </lineage>
</organism>
<dbReference type="Proteomes" id="UP001241377">
    <property type="component" value="Unassembled WGS sequence"/>
</dbReference>
<name>A0ACC2WKB7_9TREE</name>
<accession>A0ACC2WKB7</accession>
<evidence type="ECO:0000313" key="1">
    <source>
        <dbReference type="EMBL" id="KAJ9111630.1"/>
    </source>
</evidence>
<gene>
    <name evidence="1" type="ORF">QFC19_000986</name>
</gene>
<protein>
    <submittedName>
        <fullName evidence="1">Uncharacterized protein</fullName>
    </submittedName>
</protein>
<proteinExistence type="predicted"/>
<comment type="caution">
    <text evidence="1">The sequence shown here is derived from an EMBL/GenBank/DDBJ whole genome shotgun (WGS) entry which is preliminary data.</text>
</comment>
<evidence type="ECO:0000313" key="2">
    <source>
        <dbReference type="Proteomes" id="UP001241377"/>
    </source>
</evidence>
<sequence length="145" mass="15847">MEEMTKIEAKGDASQEELEALAADLSSKLLLTTWKGTRWEVISVVGEVCDKVLHEPGLKKEVAINRAKAIMSVGAVFKATVPDESDEERRELERLVLNAGSKKKTKERKEKEKSGGGWFGSHKKESAATTPATSGAEHKTEAKLP</sequence>
<reference evidence="1" key="1">
    <citation type="submission" date="2023-04" db="EMBL/GenBank/DDBJ databases">
        <title>Draft Genome sequencing of Naganishia species isolated from polar environments using Oxford Nanopore Technology.</title>
        <authorList>
            <person name="Leo P."/>
            <person name="Venkateswaran K."/>
        </authorList>
    </citation>
    <scope>NUCLEOTIDE SEQUENCE</scope>
    <source>
        <strain evidence="1">MNA-CCFEE 5261</strain>
    </source>
</reference>